<evidence type="ECO:0000256" key="1">
    <source>
        <dbReference type="ARBA" id="ARBA00001966"/>
    </source>
</evidence>
<protein>
    <submittedName>
        <fullName evidence="7">Putative DNA modification/repair radical SAM protein</fullName>
    </submittedName>
</protein>
<dbReference type="InterPro" id="IPR051675">
    <property type="entry name" value="Endo/Exo/Phosphatase_dom_1"/>
</dbReference>
<sequence>MELKTKLALLADAAKYDASCASSGGRARDSVDGTGLGSNDGTGICHSFTPDGRCVSLLKVLLTNYCQFDCLYCVNRASSNVQRARFTVDEVVHLTLDFYRRNCIEGLFLSSGIIRSPDYTMEQVVEVARRLREEHDFRGYIHLKTIPEAAPELLARAGLYADRLSINIELPTVSSLQSLAPEKDAAAIKRSMARLRVHIDDARQARQDHEARPITVFRGARPKRAEAPNFAAAGQSTQMIVGADATDDATILATSAQLYAAYDLKRVYYSAFSPIPHAASALPLKAPPLVREHRLYQADWLMRHYGFEAREIAPPGGMLSLEADPKLAWAHANPQSFPVDLNRAPRELLLRVPGLGVKAVDRLIAARRIRRLRADDLKRLHVPTHKVLPFVELADHKPRGSLPTVHEPLREQGVLF</sequence>
<dbReference type="CDD" id="cd01335">
    <property type="entry name" value="Radical_SAM"/>
    <property type="match status" value="1"/>
</dbReference>
<keyword evidence="8" id="KW-1185">Reference proteome</keyword>
<dbReference type="PANTHER" id="PTHR21180">
    <property type="entry name" value="ENDONUCLEASE/EXONUCLEASE/PHOSPHATASE FAMILY DOMAIN-CONTAINING PROTEIN 1"/>
    <property type="match status" value="1"/>
</dbReference>
<dbReference type="InterPro" id="IPR010994">
    <property type="entry name" value="RuvA_2-like"/>
</dbReference>
<name>A0A4Z0C783_9BURK</name>
<proteinExistence type="predicted"/>
<evidence type="ECO:0000256" key="5">
    <source>
        <dbReference type="ARBA" id="ARBA00023014"/>
    </source>
</evidence>
<dbReference type="SFLD" id="SFLDG01102">
    <property type="entry name" value="Uncharacterised_Radical_SAM_Su"/>
    <property type="match status" value="1"/>
</dbReference>
<evidence type="ECO:0000256" key="2">
    <source>
        <dbReference type="ARBA" id="ARBA00022691"/>
    </source>
</evidence>
<dbReference type="PANTHER" id="PTHR21180:SF9">
    <property type="entry name" value="TYPE II SECRETION SYSTEM PROTEIN K"/>
    <property type="match status" value="1"/>
</dbReference>
<dbReference type="OrthoDB" id="9801154at2"/>
<comment type="cofactor">
    <cofactor evidence="1">
        <name>[4Fe-4S] cluster</name>
        <dbReference type="ChEBI" id="CHEBI:49883"/>
    </cofactor>
</comment>
<dbReference type="InterPro" id="IPR007197">
    <property type="entry name" value="rSAM"/>
</dbReference>
<keyword evidence="5" id="KW-0411">Iron-sulfur</keyword>
<dbReference type="NCBIfam" id="TIGR03916">
    <property type="entry name" value="rSAM_link_UDG"/>
    <property type="match status" value="1"/>
</dbReference>
<dbReference type="Gene3D" id="3.20.20.70">
    <property type="entry name" value="Aldolase class I"/>
    <property type="match status" value="1"/>
</dbReference>
<dbReference type="RefSeq" id="WP_135262849.1">
    <property type="nucleotide sequence ID" value="NZ_SMLM01000001.1"/>
</dbReference>
<dbReference type="InterPro" id="IPR023874">
    <property type="entry name" value="DNA_rSAM_put"/>
</dbReference>
<reference evidence="7 8" key="1">
    <citation type="submission" date="2019-03" db="EMBL/GenBank/DDBJ databases">
        <title>Ramlibacter henchirensis DSM 14656, whole genome shotgun sequence.</title>
        <authorList>
            <person name="Zhang X."/>
            <person name="Feng G."/>
            <person name="Zhu H."/>
        </authorList>
    </citation>
    <scope>NUCLEOTIDE SEQUENCE [LARGE SCALE GENOMIC DNA]</scope>
    <source>
        <strain evidence="7 8">DSM 14656</strain>
    </source>
</reference>
<dbReference type="InterPro" id="IPR013785">
    <property type="entry name" value="Aldolase_TIM"/>
</dbReference>
<gene>
    <name evidence="7" type="ORF">EZ313_09110</name>
</gene>
<evidence type="ECO:0000256" key="3">
    <source>
        <dbReference type="ARBA" id="ARBA00022723"/>
    </source>
</evidence>
<dbReference type="GO" id="GO:0003824">
    <property type="term" value="F:catalytic activity"/>
    <property type="evidence" value="ECO:0007669"/>
    <property type="project" value="InterPro"/>
</dbReference>
<dbReference type="GO" id="GO:0051536">
    <property type="term" value="F:iron-sulfur cluster binding"/>
    <property type="evidence" value="ECO:0007669"/>
    <property type="project" value="UniProtKB-KW"/>
</dbReference>
<dbReference type="InterPro" id="IPR058240">
    <property type="entry name" value="rSAM_sf"/>
</dbReference>
<keyword evidence="4" id="KW-0408">Iron</keyword>
<comment type="caution">
    <text evidence="7">The sequence shown here is derived from an EMBL/GenBank/DDBJ whole genome shotgun (WGS) entry which is preliminary data.</text>
</comment>
<accession>A0A4Z0C783</accession>
<dbReference type="Proteomes" id="UP000298180">
    <property type="component" value="Unassembled WGS sequence"/>
</dbReference>
<dbReference type="GO" id="GO:0046872">
    <property type="term" value="F:metal ion binding"/>
    <property type="evidence" value="ECO:0007669"/>
    <property type="project" value="UniProtKB-KW"/>
</dbReference>
<dbReference type="Pfam" id="PF04055">
    <property type="entry name" value="Radical_SAM"/>
    <property type="match status" value="1"/>
</dbReference>
<evidence type="ECO:0000256" key="4">
    <source>
        <dbReference type="ARBA" id="ARBA00023004"/>
    </source>
</evidence>
<dbReference type="SFLD" id="SFLDS00029">
    <property type="entry name" value="Radical_SAM"/>
    <property type="match status" value="1"/>
</dbReference>
<dbReference type="EMBL" id="SMLM01000001">
    <property type="protein sequence ID" value="TFZ06762.1"/>
    <property type="molecule type" value="Genomic_DNA"/>
</dbReference>
<dbReference type="SUPFAM" id="SSF102114">
    <property type="entry name" value="Radical SAM enzymes"/>
    <property type="match status" value="1"/>
</dbReference>
<feature type="domain" description="Radical SAM core" evidence="6">
    <location>
        <begin position="61"/>
        <end position="197"/>
    </location>
</feature>
<dbReference type="AlphaFoldDB" id="A0A4Z0C783"/>
<evidence type="ECO:0000313" key="8">
    <source>
        <dbReference type="Proteomes" id="UP000298180"/>
    </source>
</evidence>
<evidence type="ECO:0000259" key="6">
    <source>
        <dbReference type="Pfam" id="PF04055"/>
    </source>
</evidence>
<keyword evidence="2" id="KW-0949">S-adenosyl-L-methionine</keyword>
<evidence type="ECO:0000313" key="7">
    <source>
        <dbReference type="EMBL" id="TFZ06762.1"/>
    </source>
</evidence>
<dbReference type="SUPFAM" id="SSF47781">
    <property type="entry name" value="RuvA domain 2-like"/>
    <property type="match status" value="1"/>
</dbReference>
<organism evidence="7 8">
    <name type="scientific">Ramlibacter henchirensis</name>
    <dbReference type="NCBI Taxonomy" id="204072"/>
    <lineage>
        <taxon>Bacteria</taxon>
        <taxon>Pseudomonadati</taxon>
        <taxon>Pseudomonadota</taxon>
        <taxon>Betaproteobacteria</taxon>
        <taxon>Burkholderiales</taxon>
        <taxon>Comamonadaceae</taxon>
        <taxon>Ramlibacter</taxon>
    </lineage>
</organism>
<keyword evidence="3" id="KW-0479">Metal-binding</keyword>